<feature type="signal peptide" evidence="1">
    <location>
        <begin position="1"/>
        <end position="23"/>
    </location>
</feature>
<evidence type="ECO:0000256" key="1">
    <source>
        <dbReference type="SAM" id="SignalP"/>
    </source>
</evidence>
<gene>
    <name evidence="4" type="ORF">FJU08_17950</name>
</gene>
<comment type="caution">
    <text evidence="4">The sequence shown here is derived from an EMBL/GenBank/DDBJ whole genome shotgun (WGS) entry which is preliminary data.</text>
</comment>
<name>A0A506U1L0_9HYPH</name>
<feature type="domain" description="DUF1214" evidence="2">
    <location>
        <begin position="335"/>
        <end position="446"/>
    </location>
</feature>
<evidence type="ECO:0000259" key="2">
    <source>
        <dbReference type="Pfam" id="PF06742"/>
    </source>
</evidence>
<evidence type="ECO:0000259" key="3">
    <source>
        <dbReference type="Pfam" id="PF06863"/>
    </source>
</evidence>
<organism evidence="4 5">
    <name type="scientific">Martelella alba</name>
    <dbReference type="NCBI Taxonomy" id="2590451"/>
    <lineage>
        <taxon>Bacteria</taxon>
        <taxon>Pseudomonadati</taxon>
        <taxon>Pseudomonadota</taxon>
        <taxon>Alphaproteobacteria</taxon>
        <taxon>Hyphomicrobiales</taxon>
        <taxon>Aurantimonadaceae</taxon>
        <taxon>Martelella</taxon>
    </lineage>
</organism>
<dbReference type="InterPro" id="IPR010621">
    <property type="entry name" value="DUF1214"/>
</dbReference>
<dbReference type="RefSeq" id="WP_141150420.1">
    <property type="nucleotide sequence ID" value="NZ_VHLG01000013.1"/>
</dbReference>
<dbReference type="AlphaFoldDB" id="A0A506U1L0"/>
<keyword evidence="1" id="KW-0732">Signal</keyword>
<evidence type="ECO:0000313" key="4">
    <source>
        <dbReference type="EMBL" id="TPW28262.1"/>
    </source>
</evidence>
<dbReference type="PANTHER" id="PTHR36509:SF2">
    <property type="entry name" value="BLL3101 PROTEIN"/>
    <property type="match status" value="1"/>
</dbReference>
<feature type="chain" id="PRO_5021268693" evidence="1">
    <location>
        <begin position="24"/>
        <end position="461"/>
    </location>
</feature>
<dbReference type="Gene3D" id="2.60.40.1610">
    <property type="entry name" value="Domain of unknown function DUF1254"/>
    <property type="match status" value="1"/>
</dbReference>
<dbReference type="SUPFAM" id="SSF160935">
    <property type="entry name" value="VPA0735-like"/>
    <property type="match status" value="1"/>
</dbReference>
<dbReference type="PANTHER" id="PTHR36509">
    <property type="entry name" value="BLL3101 PROTEIN"/>
    <property type="match status" value="1"/>
</dbReference>
<reference evidence="4 5" key="1">
    <citation type="submission" date="2019-06" db="EMBL/GenBank/DDBJ databases">
        <authorList>
            <person name="Li M."/>
        </authorList>
    </citation>
    <scope>NUCLEOTIDE SEQUENCE [LARGE SCALE GENOMIC DNA]</scope>
    <source>
        <strain evidence="4 5">BGMRC2036</strain>
    </source>
</reference>
<dbReference type="Pfam" id="PF06742">
    <property type="entry name" value="DUF1214"/>
    <property type="match status" value="1"/>
</dbReference>
<dbReference type="Gene3D" id="2.60.120.600">
    <property type="entry name" value="Domain of unknown function DUF1214, C-terminal domain"/>
    <property type="match status" value="1"/>
</dbReference>
<dbReference type="InterPro" id="IPR037050">
    <property type="entry name" value="DUF1254_sf"/>
</dbReference>
<protein>
    <submittedName>
        <fullName evidence="4">DUF1254 domain-containing protein</fullName>
    </submittedName>
</protein>
<dbReference type="Pfam" id="PF06863">
    <property type="entry name" value="DUF1254"/>
    <property type="match status" value="1"/>
</dbReference>
<keyword evidence="5" id="KW-1185">Reference proteome</keyword>
<accession>A0A506U1L0</accession>
<dbReference type="OrthoDB" id="9777345at2"/>
<dbReference type="EMBL" id="VHLG01000013">
    <property type="protein sequence ID" value="TPW28262.1"/>
    <property type="molecule type" value="Genomic_DNA"/>
</dbReference>
<dbReference type="InterPro" id="IPR010679">
    <property type="entry name" value="DUF1254"/>
</dbReference>
<dbReference type="Proteomes" id="UP000318801">
    <property type="component" value="Unassembled WGS sequence"/>
</dbReference>
<proteinExistence type="predicted"/>
<evidence type="ECO:0000313" key="5">
    <source>
        <dbReference type="Proteomes" id="UP000318801"/>
    </source>
</evidence>
<feature type="domain" description="DUF1254" evidence="3">
    <location>
        <begin position="79"/>
        <end position="201"/>
    </location>
</feature>
<sequence>MSHFMRRIVLAAAVLLVAADVSAQDAPSPEEQEAYSIGMQAFIYGYPMIVMEKSHLGMTATKTVDSSRFMAPQGVWASASELAGPDMKYIQSTNNDTIYSWIWADLSEEPYVFVKPATGDRFYTTQFVDAFTNNFAYVSTRTDGPGKKTVALVGPGFAGKLPDGIERLEAPTDKVFVILRYGVDGEADMPNIKALQDASTFMPLSNFVAGTKPSAAPAPAKPDYSGDLADFEWIGDLMAANRPPADEAGLMGMFRRIGLGPDHGFEEDKLSDEQKAGLARAARDGLAAIEAAAKGTGHEVNGWQMPPVSNVFFANDYMLRAVVAWQSVFQNTPDEAYYPALYTGSKGAQLDGSSNSYVLRFEKGDLPPVNAFWSITLYDLKDRLMVANPINRYSIGDRTKGLVTGADGSLEIYIQAGDPGGEKSANWLPAPKGPFYLLMRAYLPKKAMLDGRYHPPAATVE</sequence>
<dbReference type="InterPro" id="IPR037049">
    <property type="entry name" value="DUF1214_C_sf"/>
</dbReference>